<dbReference type="SFLD" id="SFLDG01129">
    <property type="entry name" value="C1.5:_HAD__Beta-PGM__Phosphata"/>
    <property type="match status" value="1"/>
</dbReference>
<dbReference type="Gene3D" id="1.10.150.240">
    <property type="entry name" value="Putative phosphatase, domain 2"/>
    <property type="match status" value="1"/>
</dbReference>
<dbReference type="GO" id="GO:0008253">
    <property type="term" value="F:5'-nucleotidase activity"/>
    <property type="evidence" value="ECO:0007669"/>
    <property type="project" value="InterPro"/>
</dbReference>
<dbReference type="RefSeq" id="WP_056938904.1">
    <property type="nucleotide sequence ID" value="NZ_AZDM01000014.1"/>
</dbReference>
<organism evidence="1 2">
    <name type="scientific">Lentilactobacillus buchneri DSM 20057</name>
    <dbReference type="NCBI Taxonomy" id="1423728"/>
    <lineage>
        <taxon>Bacteria</taxon>
        <taxon>Bacillati</taxon>
        <taxon>Bacillota</taxon>
        <taxon>Bacilli</taxon>
        <taxon>Lactobacillales</taxon>
        <taxon>Lactobacillaceae</taxon>
        <taxon>Lentilactobacillus</taxon>
    </lineage>
</organism>
<dbReference type="Pfam" id="PF00702">
    <property type="entry name" value="Hydrolase"/>
    <property type="match status" value="1"/>
</dbReference>
<dbReference type="GeneID" id="72460938"/>
<dbReference type="SFLD" id="SFLDS00003">
    <property type="entry name" value="Haloacid_Dehalogenase"/>
    <property type="match status" value="1"/>
</dbReference>
<dbReference type="NCBIfam" id="TIGR01549">
    <property type="entry name" value="HAD-SF-IA-v1"/>
    <property type="match status" value="1"/>
</dbReference>
<dbReference type="PANTHER" id="PTHR47478">
    <property type="match status" value="1"/>
</dbReference>
<dbReference type="AlphaFoldDB" id="A0A4R5NRM0"/>
<dbReference type="CDD" id="cd04305">
    <property type="entry name" value="HAD_Neu5Ac-Pase_like"/>
    <property type="match status" value="1"/>
</dbReference>
<dbReference type="NCBIfam" id="TIGR01509">
    <property type="entry name" value="HAD-SF-IA-v3"/>
    <property type="match status" value="1"/>
</dbReference>
<dbReference type="SFLD" id="SFLDG01135">
    <property type="entry name" value="C1.5.6:_HAD__Beta-PGM__Phospha"/>
    <property type="match status" value="1"/>
</dbReference>
<dbReference type="InterPro" id="IPR006439">
    <property type="entry name" value="HAD-SF_hydro_IA"/>
</dbReference>
<dbReference type="SUPFAM" id="SSF56784">
    <property type="entry name" value="HAD-like"/>
    <property type="match status" value="1"/>
</dbReference>
<evidence type="ECO:0000313" key="2">
    <source>
        <dbReference type="Proteomes" id="UP000295181"/>
    </source>
</evidence>
<dbReference type="InterPro" id="IPR023198">
    <property type="entry name" value="PGP-like_dom2"/>
</dbReference>
<dbReference type="InterPro" id="IPR023214">
    <property type="entry name" value="HAD_sf"/>
</dbReference>
<dbReference type="InterPro" id="IPR052550">
    <property type="entry name" value="Pyrimidine_5'-ntase_YjjG"/>
</dbReference>
<dbReference type="NCBIfam" id="TIGR02254">
    <property type="entry name" value="YjjG_YfnB"/>
    <property type="match status" value="1"/>
</dbReference>
<dbReference type="PANTHER" id="PTHR47478:SF1">
    <property type="entry name" value="PYRIMIDINE 5'-NUCLEOTIDASE YJJG"/>
    <property type="match status" value="1"/>
</dbReference>
<accession>A0A4R5NRM0</accession>
<gene>
    <name evidence="1" type="ORF">C5L32_001027</name>
</gene>
<proteinExistence type="predicted"/>
<comment type="caution">
    <text evidence="1">The sequence shown here is derived from an EMBL/GenBank/DDBJ whole genome shotgun (WGS) entry which is preliminary data.</text>
</comment>
<dbReference type="InterPro" id="IPR036412">
    <property type="entry name" value="HAD-like_sf"/>
</dbReference>
<name>A0A4R5NRM0_LENBU</name>
<dbReference type="InterPro" id="IPR011951">
    <property type="entry name" value="HAD-SF_hydro_IA_YjjG/PynA"/>
</dbReference>
<reference evidence="1 2" key="1">
    <citation type="journal article" date="2019" name="Appl. Microbiol. Biotechnol.">
        <title>Uncovering carbohydrate metabolism through a genotype-phenotype association study of 56 lactic acid bacteria genomes.</title>
        <authorList>
            <person name="Buron-Moles G."/>
            <person name="Chailyan A."/>
            <person name="Dolejs I."/>
            <person name="Forster J."/>
            <person name="Miks M.H."/>
        </authorList>
    </citation>
    <scope>NUCLEOTIDE SEQUENCE [LARGE SCALE GENOMIC DNA]</scope>
    <source>
        <strain evidence="1 2">ATCC 4005</strain>
    </source>
</reference>
<evidence type="ECO:0008006" key="3">
    <source>
        <dbReference type="Google" id="ProtNLM"/>
    </source>
</evidence>
<dbReference type="Gene3D" id="3.40.50.1000">
    <property type="entry name" value="HAD superfamily/HAD-like"/>
    <property type="match status" value="1"/>
</dbReference>
<sequence length="226" mass="25934">MKYSTLLFDVDDTLLNFQAAEHDALKKLFKTIGQPLTSEVYADYHQFNEQLWQQYELGEISRQTLLDTRFRRFFDHYGQVVDGKAYEQRYRSFLAEGHSPMPQAKQLLADLSASHDIYVVTNGIAKTQHRRLNESGLAPYFTHVFASETIGVQKPDPGFFDYVAHNIQGFSKDQSLVIGDSLTSDIKGANLYGLDSVWFNPTHQPNTIRLKPTYEIDHLLRLEAIV</sequence>
<dbReference type="EMBL" id="PUFP01000024">
    <property type="protein sequence ID" value="TDG79688.1"/>
    <property type="molecule type" value="Genomic_DNA"/>
</dbReference>
<evidence type="ECO:0000313" key="1">
    <source>
        <dbReference type="EMBL" id="TDG79688.1"/>
    </source>
</evidence>
<protein>
    <recommendedName>
        <fullName evidence="3">HAD superfamily hydrolase</fullName>
    </recommendedName>
</protein>
<dbReference type="Proteomes" id="UP000295181">
    <property type="component" value="Unassembled WGS sequence"/>
</dbReference>